<keyword evidence="12" id="KW-1185">Reference proteome</keyword>
<evidence type="ECO:0000256" key="6">
    <source>
        <dbReference type="ARBA" id="ARBA00023125"/>
    </source>
</evidence>
<keyword evidence="5" id="KW-0805">Transcription regulation</keyword>
<dbReference type="Pfam" id="PF17853">
    <property type="entry name" value="GGDEF_2"/>
    <property type="match status" value="1"/>
</dbReference>
<dbReference type="GO" id="GO:0005737">
    <property type="term" value="C:cytoplasm"/>
    <property type="evidence" value="ECO:0007669"/>
    <property type="project" value="UniProtKB-SubCell"/>
</dbReference>
<dbReference type="InterPro" id="IPR011006">
    <property type="entry name" value="CheY-like_superfamily"/>
</dbReference>
<dbReference type="PROSITE" id="PS01124">
    <property type="entry name" value="HTH_ARAC_FAMILY_2"/>
    <property type="match status" value="1"/>
</dbReference>
<keyword evidence="4" id="KW-0902">Two-component regulatory system</keyword>
<protein>
    <recommendedName>
        <fullName evidence="13">AraC family transcriptional regulator</fullName>
    </recommendedName>
</protein>
<sequence length="545" mass="62051">MLTMIVADDEPFIRRSLIQVFNWQEEFGIEIIGEASDGQEAYELCMELQPDILFTDIMMPLLGGLEVAEKLKAGQCRTRIIIISGAQDFSYAQSALKVNAEGYILKPVKLPELREVFQEVVSRLRGEKDQQMDVEQLRRQMQTHMPLIREKFLQNWVAGLYRDEGELWEKIRYFQLPFKPGGILTAGVLQLDDYQSAVNKFSEDDKQLLYFSIQNIISECLEHPPGGVSFAASENEFMIIFGPDEDASPGGGAITGYCEKIIGSIHEYLRLDASIGVGRACTRVSELEDSYKDALAALVHTFYTGSRSILYIKDIQPGTETLQSAFFYKFHARLMNELKAGHTGQVMELLEKLFDRLAAPKLQIDYVQSICAEMIFTSARALYELDEDIELVLQDRLTIMDTLYRHRNLSGLKTYVLSLFYDLSTYMAGKNSSRNSKTINRIKAIVQAGYAQELSIARIAEEVFLTPNYISLIFKKETGETLTDYITRIRIDKAKELLSTTDLKVMEISELVGYENPHYFSTVFKKSVGVHPLKYRSGSQQTRRE</sequence>
<dbReference type="eggNOG" id="COG2207">
    <property type="taxonomic scope" value="Bacteria"/>
</dbReference>
<evidence type="ECO:0000313" key="11">
    <source>
        <dbReference type="EMBL" id="AIQ66482.1"/>
    </source>
</evidence>
<dbReference type="InterPro" id="IPR020449">
    <property type="entry name" value="Tscrpt_reg_AraC-type_HTH"/>
</dbReference>
<dbReference type="RefSeq" id="WP_025706051.1">
    <property type="nucleotide sequence ID" value="NZ_CP009287.1"/>
</dbReference>
<dbReference type="InterPro" id="IPR041522">
    <property type="entry name" value="CdaR_GGDEF"/>
</dbReference>
<dbReference type="SUPFAM" id="SSF52172">
    <property type="entry name" value="CheY-like"/>
    <property type="match status" value="1"/>
</dbReference>
<dbReference type="InterPro" id="IPR018060">
    <property type="entry name" value="HTH_AraC"/>
</dbReference>
<dbReference type="PRINTS" id="PR00032">
    <property type="entry name" value="HTHARAC"/>
</dbReference>
<dbReference type="EMBL" id="CP009287">
    <property type="protein sequence ID" value="AIQ66482.1"/>
    <property type="molecule type" value="Genomic_DNA"/>
</dbReference>
<dbReference type="PANTHER" id="PTHR42713:SF3">
    <property type="entry name" value="TRANSCRIPTIONAL REGULATORY PROTEIN HPTR"/>
    <property type="match status" value="1"/>
</dbReference>
<dbReference type="OrthoDB" id="9794370at2"/>
<evidence type="ECO:0000313" key="12">
    <source>
        <dbReference type="Proteomes" id="UP000029500"/>
    </source>
</evidence>
<accession>A0A089M019</accession>
<dbReference type="AlphaFoldDB" id="A0A089M019"/>
<evidence type="ECO:0000256" key="7">
    <source>
        <dbReference type="ARBA" id="ARBA00023163"/>
    </source>
</evidence>
<dbReference type="Proteomes" id="UP000029500">
    <property type="component" value="Chromosome"/>
</dbReference>
<dbReference type="Pfam" id="PF12833">
    <property type="entry name" value="HTH_18"/>
    <property type="match status" value="1"/>
</dbReference>
<evidence type="ECO:0000256" key="3">
    <source>
        <dbReference type="ARBA" id="ARBA00022553"/>
    </source>
</evidence>
<dbReference type="InterPro" id="IPR001789">
    <property type="entry name" value="Sig_transdc_resp-reg_receiver"/>
</dbReference>
<name>A0A089M019_9BACL</name>
<evidence type="ECO:0008006" key="13">
    <source>
        <dbReference type="Google" id="ProtNLM"/>
    </source>
</evidence>
<dbReference type="Gene3D" id="3.40.50.2300">
    <property type="match status" value="1"/>
</dbReference>
<dbReference type="SMART" id="SM00342">
    <property type="entry name" value="HTH_ARAC"/>
    <property type="match status" value="1"/>
</dbReference>
<dbReference type="InterPro" id="IPR051552">
    <property type="entry name" value="HptR"/>
</dbReference>
<dbReference type="eggNOG" id="COG4753">
    <property type="taxonomic scope" value="Bacteria"/>
</dbReference>
<dbReference type="PROSITE" id="PS50110">
    <property type="entry name" value="RESPONSE_REGULATORY"/>
    <property type="match status" value="1"/>
</dbReference>
<keyword evidence="2" id="KW-0963">Cytoplasm</keyword>
<evidence type="ECO:0000256" key="4">
    <source>
        <dbReference type="ARBA" id="ARBA00023012"/>
    </source>
</evidence>
<dbReference type="SMART" id="SM00448">
    <property type="entry name" value="REC"/>
    <property type="match status" value="1"/>
</dbReference>
<keyword evidence="6" id="KW-0238">DNA-binding</keyword>
<evidence type="ECO:0000256" key="1">
    <source>
        <dbReference type="ARBA" id="ARBA00004496"/>
    </source>
</evidence>
<keyword evidence="3 8" id="KW-0597">Phosphoprotein</keyword>
<evidence type="ECO:0000259" key="9">
    <source>
        <dbReference type="PROSITE" id="PS01124"/>
    </source>
</evidence>
<dbReference type="InterPro" id="IPR009057">
    <property type="entry name" value="Homeodomain-like_sf"/>
</dbReference>
<feature type="domain" description="Response regulatory" evidence="10">
    <location>
        <begin position="3"/>
        <end position="121"/>
    </location>
</feature>
<dbReference type="HOGENOM" id="CLU_000445_5_0_9"/>
<dbReference type="PANTHER" id="PTHR42713">
    <property type="entry name" value="HISTIDINE KINASE-RELATED"/>
    <property type="match status" value="1"/>
</dbReference>
<gene>
    <name evidence="11" type="ORF">PGRAT_01545</name>
</gene>
<dbReference type="GO" id="GO:0043565">
    <property type="term" value="F:sequence-specific DNA binding"/>
    <property type="evidence" value="ECO:0007669"/>
    <property type="project" value="InterPro"/>
</dbReference>
<dbReference type="GO" id="GO:0003700">
    <property type="term" value="F:DNA-binding transcription factor activity"/>
    <property type="evidence" value="ECO:0007669"/>
    <property type="project" value="InterPro"/>
</dbReference>
<feature type="modified residue" description="4-aspartylphosphate" evidence="8">
    <location>
        <position position="56"/>
    </location>
</feature>
<dbReference type="CDD" id="cd17536">
    <property type="entry name" value="REC_YesN-like"/>
    <property type="match status" value="1"/>
</dbReference>
<proteinExistence type="predicted"/>
<dbReference type="Gene3D" id="1.10.10.60">
    <property type="entry name" value="Homeodomain-like"/>
    <property type="match status" value="2"/>
</dbReference>
<dbReference type="Pfam" id="PF00072">
    <property type="entry name" value="Response_reg"/>
    <property type="match status" value="1"/>
</dbReference>
<comment type="subcellular location">
    <subcellularLocation>
        <location evidence="1">Cytoplasm</location>
    </subcellularLocation>
</comment>
<organism evidence="11 12">
    <name type="scientific">Paenibacillus graminis</name>
    <dbReference type="NCBI Taxonomy" id="189425"/>
    <lineage>
        <taxon>Bacteria</taxon>
        <taxon>Bacillati</taxon>
        <taxon>Bacillota</taxon>
        <taxon>Bacilli</taxon>
        <taxon>Bacillales</taxon>
        <taxon>Paenibacillaceae</taxon>
        <taxon>Paenibacillus</taxon>
    </lineage>
</organism>
<feature type="domain" description="HTH araC/xylS-type" evidence="9">
    <location>
        <begin position="440"/>
        <end position="538"/>
    </location>
</feature>
<evidence type="ECO:0000256" key="5">
    <source>
        <dbReference type="ARBA" id="ARBA00023015"/>
    </source>
</evidence>
<dbReference type="GO" id="GO:0000160">
    <property type="term" value="P:phosphorelay signal transduction system"/>
    <property type="evidence" value="ECO:0007669"/>
    <property type="project" value="UniProtKB-KW"/>
</dbReference>
<dbReference type="KEGG" id="pgm:PGRAT_01545"/>
<evidence type="ECO:0000256" key="8">
    <source>
        <dbReference type="PROSITE-ProRule" id="PRU00169"/>
    </source>
</evidence>
<dbReference type="STRING" id="189425.PGRAT_01545"/>
<reference evidence="11 12" key="1">
    <citation type="submission" date="2014-08" db="EMBL/GenBank/DDBJ databases">
        <title>Comparative genomics of the Paenibacillus odorifer group.</title>
        <authorList>
            <person name="den Bakker H.C."/>
            <person name="Tsai Y.-C."/>
            <person name="Martin N."/>
            <person name="Korlach J."/>
            <person name="Wiedmann M."/>
        </authorList>
    </citation>
    <scope>NUCLEOTIDE SEQUENCE [LARGE SCALE GENOMIC DNA]</scope>
    <source>
        <strain evidence="11 12">DSM 15220</strain>
    </source>
</reference>
<keyword evidence="7" id="KW-0804">Transcription</keyword>
<evidence type="ECO:0000256" key="2">
    <source>
        <dbReference type="ARBA" id="ARBA00022490"/>
    </source>
</evidence>
<dbReference type="SUPFAM" id="SSF46689">
    <property type="entry name" value="Homeodomain-like"/>
    <property type="match status" value="2"/>
</dbReference>
<evidence type="ECO:0000259" key="10">
    <source>
        <dbReference type="PROSITE" id="PS50110"/>
    </source>
</evidence>